<dbReference type="Pfam" id="PF03109">
    <property type="entry name" value="ABC1"/>
    <property type="match status" value="1"/>
</dbReference>
<keyword evidence="5" id="KW-1185">Reference proteome</keyword>
<dbReference type="Gene3D" id="1.10.510.10">
    <property type="entry name" value="Transferase(Phosphotransferase) domain 1"/>
    <property type="match status" value="1"/>
</dbReference>
<dbReference type="PROSITE" id="PS50011">
    <property type="entry name" value="PROTEIN_KINASE_DOM"/>
    <property type="match status" value="1"/>
</dbReference>
<protein>
    <recommendedName>
        <fullName evidence="3">Protein kinase domain-containing protein</fullName>
    </recommendedName>
</protein>
<evidence type="ECO:0000313" key="5">
    <source>
        <dbReference type="Proteomes" id="UP000822688"/>
    </source>
</evidence>
<dbReference type="CDD" id="cd05121">
    <property type="entry name" value="ABC1_ADCK3-like"/>
    <property type="match status" value="1"/>
</dbReference>
<sequence>MAAFAAYNCNAQYMLSASSMGNSPSSGTKTALTGPRSSMYANRGVTLRPGLRHLLNPITRRSLQRNINSLWHRNLNQKSPMDRATVKKPLYGYRVPVCFMEQLPAVHMVQDYLQHLNTDMLLAVINPVIDNIKDSSEAQNALQSIHSASDYSTVIHLRESLITAFHHVEQLVSHVVPRLDHVDVSTSTAQQFIDQIGVLTTSDYGNLNMEAMPGGMPAFLATVATSTVVVSSIHESRQGFSEGRDLPLRYDADLIAAYFKKRPMDIMQRSGKIMFECSSLTFNILWDTYVGREREMEKLRARQLVELITRLGPTAVKIGQALSIRPDILPQVYLEELQKLQDRVPPFSNEEAKQIILESLGKPAEEIFAEMSEHPIAAASLGQVYKAKLRENGVPVAVKVQRPGVLEGISRDLFLLRIGAWLFQQVPMVQSDMVGLLDTWAFRFFDELDYVQEAHNGIQFLDNMKSLPNVTVPEMFLSYTSRKVLTSAWVVGEKLSESDPGDLLPMITTAMNCYLVQLLESGFLHADPHPGNLLKTPDGRLCVLDFGLMTQVTEDQRYTLIEYISHLMNSDYPRVADDLVRLGFVPEDRADPEKTAAAVPQLTRVMSQLIQGGGVRNINVQQMTDDIAKISKDYIFVIPPYFALILRAFSVLEGIGLDVDPDYSIVNACYPYLSKRLLTDDSPRTRAALKYFLYGDNTQLDIQRVEALASGFQSFRDIMAASHGGPAVPPSKVNYLDPTTKEALKLLFAPEGSYIQELILTEVVRAVDALSREALAELWHFFSQRVSLPSTIAIPGSWPLPSFVLGGVLGGRQMARLSPEDYKSLDLVRRLWMLVEPHLQRPSSATEFAEIAQDMAPVMKDLLPGVRTVAQRFAIMLFQRQTLRFADDLDGHHSVRYWDEDPAAFARRIQPPKRLPPPKQPERKLQQLSG</sequence>
<dbReference type="SUPFAM" id="SSF56112">
    <property type="entry name" value="Protein kinase-like (PK-like)"/>
    <property type="match status" value="1"/>
</dbReference>
<comment type="caution">
    <text evidence="4">The sequence shown here is derived from an EMBL/GenBank/DDBJ whole genome shotgun (WGS) entry which is preliminary data.</text>
</comment>
<dbReference type="InterPro" id="IPR011009">
    <property type="entry name" value="Kinase-like_dom_sf"/>
</dbReference>
<proteinExistence type="inferred from homology"/>
<dbReference type="EMBL" id="CM026421">
    <property type="protein sequence ID" value="KAG0591725.1"/>
    <property type="molecule type" value="Genomic_DNA"/>
</dbReference>
<reference evidence="4" key="1">
    <citation type="submission" date="2020-06" db="EMBL/GenBank/DDBJ databases">
        <title>WGS assembly of Ceratodon purpureus strain R40.</title>
        <authorList>
            <person name="Carey S.B."/>
            <person name="Jenkins J."/>
            <person name="Shu S."/>
            <person name="Lovell J.T."/>
            <person name="Sreedasyam A."/>
            <person name="Maumus F."/>
            <person name="Tiley G.P."/>
            <person name="Fernandez-Pozo N."/>
            <person name="Barry K."/>
            <person name="Chen C."/>
            <person name="Wang M."/>
            <person name="Lipzen A."/>
            <person name="Daum C."/>
            <person name="Saski C.A."/>
            <person name="Payton A.C."/>
            <person name="Mcbreen J.C."/>
            <person name="Conrad R.E."/>
            <person name="Kollar L.M."/>
            <person name="Olsson S."/>
            <person name="Huttunen S."/>
            <person name="Landis J.B."/>
            <person name="Wickett N.J."/>
            <person name="Johnson M.G."/>
            <person name="Rensing S.A."/>
            <person name="Grimwood J."/>
            <person name="Schmutz J."/>
            <person name="Mcdaniel S.F."/>
        </authorList>
    </citation>
    <scope>NUCLEOTIDE SEQUENCE</scope>
    <source>
        <strain evidence="4">R40</strain>
    </source>
</reference>
<feature type="domain" description="Protein kinase" evidence="3">
    <location>
        <begin position="370"/>
        <end position="700"/>
    </location>
</feature>
<name>A0A8T0J882_CERPU</name>
<dbReference type="Proteomes" id="UP000822688">
    <property type="component" value="Chromosome 1"/>
</dbReference>
<dbReference type="InterPro" id="IPR004147">
    <property type="entry name" value="ABC1_dom"/>
</dbReference>
<dbReference type="PANTHER" id="PTHR10566:SF118">
    <property type="entry name" value="PROTEIN KINASE DOMAIN-CONTAINING PROTEIN"/>
    <property type="match status" value="1"/>
</dbReference>
<dbReference type="InterPro" id="IPR000719">
    <property type="entry name" value="Prot_kinase_dom"/>
</dbReference>
<gene>
    <name evidence="4" type="ORF">KC19_1G196600</name>
</gene>
<dbReference type="GO" id="GO:0004672">
    <property type="term" value="F:protein kinase activity"/>
    <property type="evidence" value="ECO:0007669"/>
    <property type="project" value="InterPro"/>
</dbReference>
<dbReference type="GO" id="GO:0005524">
    <property type="term" value="F:ATP binding"/>
    <property type="evidence" value="ECO:0007669"/>
    <property type="project" value="InterPro"/>
</dbReference>
<dbReference type="PANTHER" id="PTHR10566">
    <property type="entry name" value="CHAPERONE-ACTIVITY OF BC1 COMPLEX CABC1 -RELATED"/>
    <property type="match status" value="1"/>
</dbReference>
<comment type="similarity">
    <text evidence="1">Belongs to the protein kinase superfamily. ADCK protein kinase family.</text>
</comment>
<evidence type="ECO:0000313" key="4">
    <source>
        <dbReference type="EMBL" id="KAG0591725.1"/>
    </source>
</evidence>
<accession>A0A8T0J882</accession>
<evidence type="ECO:0000256" key="1">
    <source>
        <dbReference type="ARBA" id="ARBA00009670"/>
    </source>
</evidence>
<dbReference type="AlphaFoldDB" id="A0A8T0J882"/>
<evidence type="ECO:0000256" key="2">
    <source>
        <dbReference type="SAM" id="MobiDB-lite"/>
    </source>
</evidence>
<dbReference type="InterPro" id="IPR050154">
    <property type="entry name" value="UbiB_kinase"/>
</dbReference>
<evidence type="ECO:0000259" key="3">
    <source>
        <dbReference type="PROSITE" id="PS50011"/>
    </source>
</evidence>
<organism evidence="4 5">
    <name type="scientific">Ceratodon purpureus</name>
    <name type="common">Fire moss</name>
    <name type="synonym">Dicranum purpureum</name>
    <dbReference type="NCBI Taxonomy" id="3225"/>
    <lineage>
        <taxon>Eukaryota</taxon>
        <taxon>Viridiplantae</taxon>
        <taxon>Streptophyta</taxon>
        <taxon>Embryophyta</taxon>
        <taxon>Bryophyta</taxon>
        <taxon>Bryophytina</taxon>
        <taxon>Bryopsida</taxon>
        <taxon>Dicranidae</taxon>
        <taxon>Pseudoditrichales</taxon>
        <taxon>Ditrichaceae</taxon>
        <taxon>Ceratodon</taxon>
    </lineage>
</organism>
<feature type="compositionally biased region" description="Basic and acidic residues" evidence="2">
    <location>
        <begin position="920"/>
        <end position="930"/>
    </location>
</feature>
<feature type="region of interest" description="Disordered" evidence="2">
    <location>
        <begin position="907"/>
        <end position="930"/>
    </location>
</feature>